<dbReference type="EMBL" id="JAACJL010000001">
    <property type="protein sequence ID" value="KAF4623112.1"/>
    <property type="molecule type" value="Genomic_DNA"/>
</dbReference>
<protein>
    <submittedName>
        <fullName evidence="1">Uncharacterized protein</fullName>
    </submittedName>
</protein>
<keyword evidence="2" id="KW-1185">Reference proteome</keyword>
<dbReference type="PANTHER" id="PTHR14614">
    <property type="entry name" value="HEPATOCELLULAR CARCINOMA-ASSOCIATED ANTIGEN"/>
    <property type="match status" value="1"/>
</dbReference>
<reference evidence="1 2" key="1">
    <citation type="submission" date="2019-12" db="EMBL/GenBank/DDBJ databases">
        <authorList>
            <person name="Floudas D."/>
            <person name="Bentzer J."/>
            <person name="Ahren D."/>
            <person name="Johansson T."/>
            <person name="Persson P."/>
            <person name="Tunlid A."/>
        </authorList>
    </citation>
    <scope>NUCLEOTIDE SEQUENCE [LARGE SCALE GENOMIC DNA]</scope>
    <source>
        <strain evidence="1 2">CBS 102.39</strain>
    </source>
</reference>
<sequence>MYTCAKLSEHAFLTTYWNPWKTEVFKRVENAETPLIARMFSLSAAPSTQLPFIKAIKQTPKETLEDAVQYLRLLYNPPVRGTRRKKLGNFSKQPNHSQELDTWRGDEFERSYAMKWLTALVVQCGSEEDDADEDSECLQERNDKAALIEKAAALLAVCAGTASAGIITRRFDFAIPHDAAPITVDLTDVPLDNQDYGSVGAQTWGGAYVMAEMIAESPSSFYIQTRRTKVRGLELGGGTGLVSLTAAKVAKRLNVDMEIVATDYYPSVLANLEQNIESNSGCAQVTACHLDWSKLDHISPVLEEPFDVMYGADIVYEAQHARWIKECLLRLLRKPCQSNPDPTFHLIIPLRATHSAESKTIEQVFKKESKSDLVIKYKENIICDTETGRDGEEVEYAYFRIGWDGKS</sequence>
<dbReference type="Gene3D" id="3.40.50.150">
    <property type="entry name" value="Vaccinia Virus protein VP39"/>
    <property type="match status" value="1"/>
</dbReference>
<comment type="caution">
    <text evidence="1">The sequence shown here is derived from an EMBL/GenBank/DDBJ whole genome shotgun (WGS) entry which is preliminary data.</text>
</comment>
<accession>A0A8H4VUW9</accession>
<gene>
    <name evidence="1" type="ORF">D9613_001353</name>
</gene>
<dbReference type="AlphaFoldDB" id="A0A8H4VUW9"/>
<proteinExistence type="predicted"/>
<dbReference type="Proteomes" id="UP000521872">
    <property type="component" value="Unassembled WGS sequence"/>
</dbReference>
<dbReference type="InterPro" id="IPR029063">
    <property type="entry name" value="SAM-dependent_MTases_sf"/>
</dbReference>
<evidence type="ECO:0000313" key="1">
    <source>
        <dbReference type="EMBL" id="KAF4623112.1"/>
    </source>
</evidence>
<name>A0A8H4VUW9_9AGAR</name>
<organism evidence="1 2">
    <name type="scientific">Agrocybe pediades</name>
    <dbReference type="NCBI Taxonomy" id="84607"/>
    <lineage>
        <taxon>Eukaryota</taxon>
        <taxon>Fungi</taxon>
        <taxon>Dikarya</taxon>
        <taxon>Basidiomycota</taxon>
        <taxon>Agaricomycotina</taxon>
        <taxon>Agaricomycetes</taxon>
        <taxon>Agaricomycetidae</taxon>
        <taxon>Agaricales</taxon>
        <taxon>Agaricineae</taxon>
        <taxon>Strophariaceae</taxon>
        <taxon>Agrocybe</taxon>
    </lineage>
</organism>
<dbReference type="PANTHER" id="PTHR14614:SF147">
    <property type="entry name" value="S-ADENOSYLMETHIONINE-DEPENDENT METHYLTRANSFERASE OF THE SEVEN BETA-STRAND FAMILY"/>
    <property type="match status" value="1"/>
</dbReference>
<evidence type="ECO:0000313" key="2">
    <source>
        <dbReference type="Proteomes" id="UP000521872"/>
    </source>
</evidence>
<dbReference type="SUPFAM" id="SSF53335">
    <property type="entry name" value="S-adenosyl-L-methionine-dependent methyltransferases"/>
    <property type="match status" value="1"/>
</dbReference>
<dbReference type="GO" id="GO:0008757">
    <property type="term" value="F:S-adenosylmethionine-dependent methyltransferase activity"/>
    <property type="evidence" value="ECO:0007669"/>
    <property type="project" value="UniProtKB-ARBA"/>
</dbReference>
<dbReference type="Pfam" id="PF10294">
    <property type="entry name" value="Methyltransf_16"/>
    <property type="match status" value="1"/>
</dbReference>
<dbReference type="InterPro" id="IPR019410">
    <property type="entry name" value="Methyltransf_16"/>
</dbReference>